<dbReference type="SMART" id="SM00271">
    <property type="entry name" value="DnaJ"/>
    <property type="match status" value="1"/>
</dbReference>
<evidence type="ECO:0000256" key="2">
    <source>
        <dbReference type="ARBA" id="ARBA00022737"/>
    </source>
</evidence>
<keyword evidence="4" id="KW-0862">Zinc</keyword>
<dbReference type="CDD" id="cd10747">
    <property type="entry name" value="DnaJ_C"/>
    <property type="match status" value="1"/>
</dbReference>
<evidence type="ECO:0000256" key="4">
    <source>
        <dbReference type="ARBA" id="ARBA00022833"/>
    </source>
</evidence>
<evidence type="ECO:0000259" key="5">
    <source>
        <dbReference type="PROSITE" id="PS50076"/>
    </source>
</evidence>
<dbReference type="InterPro" id="IPR002939">
    <property type="entry name" value="DnaJ_C"/>
</dbReference>
<dbReference type="FunFam" id="2.60.260.20:FF:000003">
    <property type="entry name" value="DnaJ subfamily A member 2"/>
    <property type="match status" value="1"/>
</dbReference>
<evidence type="ECO:0000313" key="6">
    <source>
        <dbReference type="EMBL" id="QHS84191.1"/>
    </source>
</evidence>
<sequence length="335" mass="38471">MEDYYEILGVGKKSTNEEIKKAYRKLSLLYHPDRPGGSQDKFRKINDAYETLSDTRKKKMYDLESSNPFLNMSNNINPMDIFSKLFMPPNMNEKNAEEILNQMGPMFPFGPGMGQGMGPKIHIFKAGGIPGLSPFPDFDNGMMEEPDIIEINVELTMSESYIGCNKPIEINRYIVKNGKKSYETETLYVEFNAGVDNNEYIVVREKGNILNSVYGDIKIKVQLNFINNYSRNGLDLIYDKYLSLNESLCGFSFLLEHINGKSYKINHNGEYIIQPNHIKEIPNLGFNRNNNTGKLVIRFNIVFPTNLSLDKRKQISNIINESTEEEKDEEFESID</sequence>
<dbReference type="PROSITE" id="PS50076">
    <property type="entry name" value="DNAJ_2"/>
    <property type="match status" value="1"/>
</dbReference>
<protein>
    <recommendedName>
        <fullName evidence="5">J domain-containing protein</fullName>
    </recommendedName>
</protein>
<dbReference type="AlphaFoldDB" id="A0A6C0AY79"/>
<keyword evidence="3" id="KW-0863">Zinc-finger</keyword>
<dbReference type="Gene3D" id="1.10.287.110">
    <property type="entry name" value="DnaJ domain"/>
    <property type="match status" value="1"/>
</dbReference>
<dbReference type="InterPro" id="IPR008971">
    <property type="entry name" value="HSP40/DnaJ_pept-bd"/>
</dbReference>
<dbReference type="Pfam" id="PF01556">
    <property type="entry name" value="DnaJ_C"/>
    <property type="match status" value="1"/>
</dbReference>
<dbReference type="GO" id="GO:0051082">
    <property type="term" value="F:unfolded protein binding"/>
    <property type="evidence" value="ECO:0007669"/>
    <property type="project" value="InterPro"/>
</dbReference>
<keyword evidence="1" id="KW-0479">Metal-binding</keyword>
<dbReference type="GO" id="GO:0008270">
    <property type="term" value="F:zinc ion binding"/>
    <property type="evidence" value="ECO:0007669"/>
    <property type="project" value="UniProtKB-KW"/>
</dbReference>
<proteinExistence type="predicted"/>
<dbReference type="PRINTS" id="PR00625">
    <property type="entry name" value="JDOMAIN"/>
</dbReference>
<reference evidence="6" key="1">
    <citation type="journal article" date="2020" name="Nature">
        <title>Giant virus diversity and host interactions through global metagenomics.</title>
        <authorList>
            <person name="Schulz F."/>
            <person name="Roux S."/>
            <person name="Paez-Espino D."/>
            <person name="Jungbluth S."/>
            <person name="Walsh D.A."/>
            <person name="Denef V.J."/>
            <person name="McMahon K.D."/>
            <person name="Konstantinidis K.T."/>
            <person name="Eloe-Fadrosh E.A."/>
            <person name="Kyrpides N.C."/>
            <person name="Woyke T."/>
        </authorList>
    </citation>
    <scope>NUCLEOTIDE SEQUENCE</scope>
    <source>
        <strain evidence="6">GVMAG-S-ERX555965-48</strain>
    </source>
</reference>
<dbReference type="InterPro" id="IPR044713">
    <property type="entry name" value="DNJA1/2-like"/>
</dbReference>
<dbReference type="CDD" id="cd06257">
    <property type="entry name" value="DnaJ"/>
    <property type="match status" value="1"/>
</dbReference>
<dbReference type="GO" id="GO:0030544">
    <property type="term" value="F:Hsp70 protein binding"/>
    <property type="evidence" value="ECO:0007669"/>
    <property type="project" value="InterPro"/>
</dbReference>
<feature type="domain" description="J" evidence="5">
    <location>
        <begin position="3"/>
        <end position="65"/>
    </location>
</feature>
<keyword evidence="2" id="KW-0677">Repeat</keyword>
<dbReference type="Pfam" id="PF00226">
    <property type="entry name" value="DnaJ"/>
    <property type="match status" value="1"/>
</dbReference>
<dbReference type="InterPro" id="IPR018253">
    <property type="entry name" value="DnaJ_domain_CS"/>
</dbReference>
<dbReference type="SUPFAM" id="SSF46565">
    <property type="entry name" value="Chaperone J-domain"/>
    <property type="match status" value="1"/>
</dbReference>
<dbReference type="PROSITE" id="PS00636">
    <property type="entry name" value="DNAJ_1"/>
    <property type="match status" value="1"/>
</dbReference>
<dbReference type="SUPFAM" id="SSF49493">
    <property type="entry name" value="HSP40/DnaJ peptide-binding domain"/>
    <property type="match status" value="2"/>
</dbReference>
<evidence type="ECO:0000256" key="1">
    <source>
        <dbReference type="ARBA" id="ARBA00022723"/>
    </source>
</evidence>
<dbReference type="GO" id="GO:0006457">
    <property type="term" value="P:protein folding"/>
    <property type="evidence" value="ECO:0007669"/>
    <property type="project" value="InterPro"/>
</dbReference>
<dbReference type="PANTHER" id="PTHR43888">
    <property type="entry name" value="DNAJ-LIKE-2, ISOFORM A-RELATED"/>
    <property type="match status" value="1"/>
</dbReference>
<evidence type="ECO:0000256" key="3">
    <source>
        <dbReference type="ARBA" id="ARBA00022771"/>
    </source>
</evidence>
<dbReference type="InterPro" id="IPR001623">
    <property type="entry name" value="DnaJ_domain"/>
</dbReference>
<name>A0A6C0AY79_9ZZZZ</name>
<dbReference type="InterPro" id="IPR036869">
    <property type="entry name" value="J_dom_sf"/>
</dbReference>
<organism evidence="6">
    <name type="scientific">viral metagenome</name>
    <dbReference type="NCBI Taxonomy" id="1070528"/>
    <lineage>
        <taxon>unclassified sequences</taxon>
        <taxon>metagenomes</taxon>
        <taxon>organismal metagenomes</taxon>
    </lineage>
</organism>
<accession>A0A6C0AY79</accession>
<dbReference type="Gene3D" id="2.60.260.20">
    <property type="entry name" value="Urease metallochaperone UreE, N-terminal domain"/>
    <property type="match status" value="2"/>
</dbReference>
<dbReference type="EMBL" id="MN738774">
    <property type="protein sequence ID" value="QHS84191.1"/>
    <property type="molecule type" value="Genomic_DNA"/>
</dbReference>